<dbReference type="SUPFAM" id="SSF50156">
    <property type="entry name" value="PDZ domain-like"/>
    <property type="match status" value="1"/>
</dbReference>
<dbReference type="Gene3D" id="2.40.70.10">
    <property type="entry name" value="Acid Proteases"/>
    <property type="match status" value="2"/>
</dbReference>
<dbReference type="PROSITE" id="PS00141">
    <property type="entry name" value="ASP_PROTEASE"/>
    <property type="match status" value="1"/>
</dbReference>
<dbReference type="InterPro" id="IPR021109">
    <property type="entry name" value="Peptidase_aspartic_dom_sf"/>
</dbReference>
<dbReference type="GO" id="GO:0006508">
    <property type="term" value="P:proteolysis"/>
    <property type="evidence" value="ECO:0007669"/>
    <property type="project" value="UniProtKB-KW"/>
</dbReference>
<dbReference type="RefSeq" id="WP_170039620.1">
    <property type="nucleotide sequence ID" value="NZ_JABDTL010000002.1"/>
</dbReference>
<dbReference type="AlphaFoldDB" id="A0A841GWZ4"/>
<proteinExistence type="predicted"/>
<dbReference type="CDD" id="cd05483">
    <property type="entry name" value="retropepsin_like_bacteria"/>
    <property type="match status" value="1"/>
</dbReference>
<organism evidence="3 4">
    <name type="scientific">Longimicrobium terrae</name>
    <dbReference type="NCBI Taxonomy" id="1639882"/>
    <lineage>
        <taxon>Bacteria</taxon>
        <taxon>Pseudomonadati</taxon>
        <taxon>Gemmatimonadota</taxon>
        <taxon>Longimicrobiia</taxon>
        <taxon>Longimicrobiales</taxon>
        <taxon>Longimicrobiaceae</taxon>
        <taxon>Longimicrobium</taxon>
    </lineage>
</organism>
<feature type="chain" id="PRO_5032407259" evidence="1">
    <location>
        <begin position="21"/>
        <end position="390"/>
    </location>
</feature>
<dbReference type="Pfam" id="PF17820">
    <property type="entry name" value="PDZ_6"/>
    <property type="match status" value="1"/>
</dbReference>
<sequence length="390" mass="41098">MRSSLRLALLALFAAAPAAAQRPVVQMPFDSPANLIVVEGRIGDSRPLWFILDTGAQRTVINAAVVDSLGLALGDEGTATGSAGESSMRWIPRATIRLGDVELRVDSAVSIALSSLEPALGHRIDGILGHSVFAQYVVEVDYAADTVRLYRPDEYRPHPAARAVPLRIADEHAIVVADLFVGGEPVAGTFLLDTGASSELSLNAPFVRRHRLLDRAGATTGGGAVMGVGGTSQSRSGRLDSLRIGGFTLTGPGASMSLDTAGALAQDDRAGIMGAEVFRRFRMTLDYPRNRMLLVPTSALAEPFRQGRSGLAVIARGADFDHFVVAAVQPGSAGEAAGFRPGDEIVSVDGWTPANLDSIRDMLRVPGTRVTLTVRRGTETLQLPLSIAGD</sequence>
<keyword evidence="4" id="KW-1185">Reference proteome</keyword>
<gene>
    <name evidence="3" type="ORF">HNQ61_001592</name>
</gene>
<dbReference type="EMBL" id="JACHIA010000003">
    <property type="protein sequence ID" value="MBB6069975.1"/>
    <property type="molecule type" value="Genomic_DNA"/>
</dbReference>
<dbReference type="Gene3D" id="2.30.42.10">
    <property type="match status" value="1"/>
</dbReference>
<keyword evidence="1" id="KW-0732">Signal</keyword>
<dbReference type="SMART" id="SM00228">
    <property type="entry name" value="PDZ"/>
    <property type="match status" value="1"/>
</dbReference>
<evidence type="ECO:0000313" key="4">
    <source>
        <dbReference type="Proteomes" id="UP000582837"/>
    </source>
</evidence>
<dbReference type="InterPro" id="IPR041489">
    <property type="entry name" value="PDZ_6"/>
</dbReference>
<protein>
    <submittedName>
        <fullName evidence="3">Putative aspartyl protease</fullName>
    </submittedName>
</protein>
<evidence type="ECO:0000313" key="3">
    <source>
        <dbReference type="EMBL" id="MBB6069975.1"/>
    </source>
</evidence>
<dbReference type="Pfam" id="PF13650">
    <property type="entry name" value="Asp_protease_2"/>
    <property type="match status" value="2"/>
</dbReference>
<name>A0A841GWZ4_9BACT</name>
<keyword evidence="3" id="KW-0645">Protease</keyword>
<comment type="caution">
    <text evidence="3">The sequence shown here is derived from an EMBL/GenBank/DDBJ whole genome shotgun (WGS) entry which is preliminary data.</text>
</comment>
<dbReference type="InterPro" id="IPR001969">
    <property type="entry name" value="Aspartic_peptidase_AS"/>
</dbReference>
<feature type="domain" description="PDZ" evidence="2">
    <location>
        <begin position="306"/>
        <end position="378"/>
    </location>
</feature>
<feature type="signal peptide" evidence="1">
    <location>
        <begin position="1"/>
        <end position="20"/>
    </location>
</feature>
<evidence type="ECO:0000256" key="1">
    <source>
        <dbReference type="SAM" id="SignalP"/>
    </source>
</evidence>
<dbReference type="PROSITE" id="PS50106">
    <property type="entry name" value="PDZ"/>
    <property type="match status" value="1"/>
</dbReference>
<accession>A0A841GWZ4</accession>
<dbReference type="InterPro" id="IPR001478">
    <property type="entry name" value="PDZ"/>
</dbReference>
<dbReference type="Proteomes" id="UP000582837">
    <property type="component" value="Unassembled WGS sequence"/>
</dbReference>
<evidence type="ECO:0000259" key="2">
    <source>
        <dbReference type="PROSITE" id="PS50106"/>
    </source>
</evidence>
<reference evidence="3 4" key="1">
    <citation type="submission" date="2020-08" db="EMBL/GenBank/DDBJ databases">
        <title>Genomic Encyclopedia of Type Strains, Phase IV (KMG-IV): sequencing the most valuable type-strain genomes for metagenomic binning, comparative biology and taxonomic classification.</title>
        <authorList>
            <person name="Goeker M."/>
        </authorList>
    </citation>
    <scope>NUCLEOTIDE SEQUENCE [LARGE SCALE GENOMIC DNA]</scope>
    <source>
        <strain evidence="3 4">DSM 29007</strain>
    </source>
</reference>
<dbReference type="SUPFAM" id="SSF50630">
    <property type="entry name" value="Acid proteases"/>
    <property type="match status" value="2"/>
</dbReference>
<dbReference type="InterPro" id="IPR034122">
    <property type="entry name" value="Retropepsin-like_bacterial"/>
</dbReference>
<dbReference type="InterPro" id="IPR036034">
    <property type="entry name" value="PDZ_sf"/>
</dbReference>
<keyword evidence="3" id="KW-0378">Hydrolase</keyword>
<dbReference type="GO" id="GO:0004190">
    <property type="term" value="F:aspartic-type endopeptidase activity"/>
    <property type="evidence" value="ECO:0007669"/>
    <property type="project" value="InterPro"/>
</dbReference>